<evidence type="ECO:0000313" key="11">
    <source>
        <dbReference type="Proteomes" id="UP001479436"/>
    </source>
</evidence>
<dbReference type="Gene3D" id="3.30.160.60">
    <property type="entry name" value="Classic Zinc Finger"/>
    <property type="match status" value="3"/>
</dbReference>
<evidence type="ECO:0000256" key="4">
    <source>
        <dbReference type="ARBA" id="ARBA00022771"/>
    </source>
</evidence>
<comment type="subcellular location">
    <subcellularLocation>
        <location evidence="1">Nucleus</location>
    </subcellularLocation>
</comment>
<gene>
    <name evidence="10" type="ORF">K7432_009477</name>
</gene>
<keyword evidence="4 7" id="KW-0863">Zinc-finger</keyword>
<evidence type="ECO:0000256" key="7">
    <source>
        <dbReference type="PROSITE-ProRule" id="PRU00042"/>
    </source>
</evidence>
<evidence type="ECO:0000256" key="3">
    <source>
        <dbReference type="ARBA" id="ARBA00022737"/>
    </source>
</evidence>
<keyword evidence="2" id="KW-0479">Metal-binding</keyword>
<reference evidence="10 11" key="1">
    <citation type="submission" date="2023-04" db="EMBL/GenBank/DDBJ databases">
        <title>Genome of Basidiobolus ranarum AG-B5.</title>
        <authorList>
            <person name="Stajich J.E."/>
            <person name="Carter-House D."/>
            <person name="Gryganskyi A."/>
        </authorList>
    </citation>
    <scope>NUCLEOTIDE SEQUENCE [LARGE SCALE GENOMIC DNA]</scope>
    <source>
        <strain evidence="10 11">AG-B5</strain>
    </source>
</reference>
<dbReference type="EMBL" id="JASJQH010007463">
    <property type="protein sequence ID" value="KAK9708718.1"/>
    <property type="molecule type" value="Genomic_DNA"/>
</dbReference>
<sequence>MVPTQDQNQPFGSDFTLYDGENFANNLCNMQQQLTNNSLRNTDTTNSDNIDQFYPSISTDFTLFDHDIEVPKVNLQKSTELPSISETPSQNIEHIFPSINQTPQMTNIPLISRTNPKGSNEVDFDFMSSFATPYTPYQSDFSTDTSLISPYTPVYPVLDFMPTPYVGQAEQFDSSPAQSTPFLTPHIDFEKGNFNTAPQHVQNVPLTKQKSFDFSLYCKDGSFHVDDEPCDTRPPVFIAPLEEVASYNKQSDAQPQHEDEKKSTPNPSKPNSLPSSRPVAPKEKKYACNVCGLQFARKFNLNVHSRGHDPKLARPFCCTLCTKAFGRKHDLSRHLATVHNGERPFSCESCNKSFSRKDGLHRHLIKGCPSLS</sequence>
<comment type="caution">
    <text evidence="10">The sequence shown here is derived from an EMBL/GenBank/DDBJ whole genome shotgun (WGS) entry which is preliminary data.</text>
</comment>
<evidence type="ECO:0000256" key="6">
    <source>
        <dbReference type="ARBA" id="ARBA00023242"/>
    </source>
</evidence>
<evidence type="ECO:0000256" key="2">
    <source>
        <dbReference type="ARBA" id="ARBA00022723"/>
    </source>
</evidence>
<dbReference type="InterPro" id="IPR050331">
    <property type="entry name" value="Zinc_finger"/>
</dbReference>
<keyword evidence="5" id="KW-0862">Zinc</keyword>
<evidence type="ECO:0000313" key="10">
    <source>
        <dbReference type="EMBL" id="KAK9708718.1"/>
    </source>
</evidence>
<feature type="domain" description="C2H2-type" evidence="9">
    <location>
        <begin position="286"/>
        <end position="313"/>
    </location>
</feature>
<keyword evidence="11" id="KW-1185">Reference proteome</keyword>
<dbReference type="PANTHER" id="PTHR16515:SF49">
    <property type="entry name" value="GASTRULA ZINC FINGER PROTEIN XLCGF49.1-LIKE-RELATED"/>
    <property type="match status" value="1"/>
</dbReference>
<dbReference type="Proteomes" id="UP001479436">
    <property type="component" value="Unassembled WGS sequence"/>
</dbReference>
<keyword evidence="3" id="KW-0677">Repeat</keyword>
<proteinExistence type="predicted"/>
<evidence type="ECO:0000256" key="8">
    <source>
        <dbReference type="SAM" id="MobiDB-lite"/>
    </source>
</evidence>
<dbReference type="SUPFAM" id="SSF57667">
    <property type="entry name" value="beta-beta-alpha zinc fingers"/>
    <property type="match status" value="2"/>
</dbReference>
<evidence type="ECO:0000259" key="9">
    <source>
        <dbReference type="PROSITE" id="PS50157"/>
    </source>
</evidence>
<name>A0ABR2VX22_9FUNG</name>
<evidence type="ECO:0000256" key="1">
    <source>
        <dbReference type="ARBA" id="ARBA00004123"/>
    </source>
</evidence>
<evidence type="ECO:0000256" key="5">
    <source>
        <dbReference type="ARBA" id="ARBA00022833"/>
    </source>
</evidence>
<organism evidence="10 11">
    <name type="scientific">Basidiobolus ranarum</name>
    <dbReference type="NCBI Taxonomy" id="34480"/>
    <lineage>
        <taxon>Eukaryota</taxon>
        <taxon>Fungi</taxon>
        <taxon>Fungi incertae sedis</taxon>
        <taxon>Zoopagomycota</taxon>
        <taxon>Entomophthoromycotina</taxon>
        <taxon>Basidiobolomycetes</taxon>
        <taxon>Basidiobolales</taxon>
        <taxon>Basidiobolaceae</taxon>
        <taxon>Basidiobolus</taxon>
    </lineage>
</organism>
<dbReference type="PROSITE" id="PS50157">
    <property type="entry name" value="ZINC_FINGER_C2H2_2"/>
    <property type="match status" value="3"/>
</dbReference>
<feature type="domain" description="C2H2-type" evidence="9">
    <location>
        <begin position="345"/>
        <end position="363"/>
    </location>
</feature>
<keyword evidence="6" id="KW-0539">Nucleus</keyword>
<dbReference type="Pfam" id="PF00096">
    <property type="entry name" value="zf-C2H2"/>
    <property type="match status" value="2"/>
</dbReference>
<feature type="compositionally biased region" description="Low complexity" evidence="8">
    <location>
        <begin position="264"/>
        <end position="278"/>
    </location>
</feature>
<accession>A0ABR2VX22</accession>
<feature type="region of interest" description="Disordered" evidence="8">
    <location>
        <begin position="247"/>
        <end position="281"/>
    </location>
</feature>
<dbReference type="PANTHER" id="PTHR16515">
    <property type="entry name" value="PR DOMAIN ZINC FINGER PROTEIN"/>
    <property type="match status" value="1"/>
</dbReference>
<dbReference type="InterPro" id="IPR013087">
    <property type="entry name" value="Znf_C2H2_type"/>
</dbReference>
<dbReference type="InterPro" id="IPR036236">
    <property type="entry name" value="Znf_C2H2_sf"/>
</dbReference>
<protein>
    <recommendedName>
        <fullName evidence="9">C2H2-type domain-containing protein</fullName>
    </recommendedName>
</protein>
<dbReference type="PROSITE" id="PS00028">
    <property type="entry name" value="ZINC_FINGER_C2H2_1"/>
    <property type="match status" value="2"/>
</dbReference>
<feature type="domain" description="C2H2-type" evidence="9">
    <location>
        <begin position="316"/>
        <end position="344"/>
    </location>
</feature>
<dbReference type="SMART" id="SM00355">
    <property type="entry name" value="ZnF_C2H2"/>
    <property type="match status" value="3"/>
</dbReference>